<dbReference type="AlphaFoldDB" id="A0A7W6GJL3"/>
<keyword evidence="3" id="KW-1185">Reference proteome</keyword>
<dbReference type="InterPro" id="IPR007694">
    <property type="entry name" value="DNA_helicase_DnaB-like_C"/>
</dbReference>
<organism evidence="2 3">
    <name type="scientific">Mycoplana azooxidifex</name>
    <dbReference type="NCBI Taxonomy" id="1636188"/>
    <lineage>
        <taxon>Bacteria</taxon>
        <taxon>Pseudomonadati</taxon>
        <taxon>Pseudomonadota</taxon>
        <taxon>Alphaproteobacteria</taxon>
        <taxon>Hyphomicrobiales</taxon>
        <taxon>Rhizobiaceae</taxon>
        <taxon>Mycoplana</taxon>
    </lineage>
</organism>
<name>A0A7W6GJL3_9HYPH</name>
<dbReference type="PROSITE" id="PS51199">
    <property type="entry name" value="SF4_HELICASE"/>
    <property type="match status" value="1"/>
</dbReference>
<dbReference type="SUPFAM" id="SSF52540">
    <property type="entry name" value="P-loop containing nucleoside triphosphate hydrolases"/>
    <property type="match status" value="1"/>
</dbReference>
<accession>A0A7W6GJL3</accession>
<evidence type="ECO:0000259" key="1">
    <source>
        <dbReference type="PROSITE" id="PS51199"/>
    </source>
</evidence>
<gene>
    <name evidence="2" type="ORF">GGQ64_002593</name>
</gene>
<dbReference type="Gene3D" id="3.40.50.300">
    <property type="entry name" value="P-loop containing nucleotide triphosphate hydrolases"/>
    <property type="match status" value="1"/>
</dbReference>
<dbReference type="Proteomes" id="UP000574761">
    <property type="component" value="Unassembled WGS sequence"/>
</dbReference>
<dbReference type="GO" id="GO:0003697">
    <property type="term" value="F:single-stranded DNA binding"/>
    <property type="evidence" value="ECO:0007669"/>
    <property type="project" value="InterPro"/>
</dbReference>
<dbReference type="GO" id="GO:0043139">
    <property type="term" value="F:5'-3' DNA helicase activity"/>
    <property type="evidence" value="ECO:0007669"/>
    <property type="project" value="InterPro"/>
</dbReference>
<comment type="caution">
    <text evidence="2">The sequence shown here is derived from an EMBL/GenBank/DDBJ whole genome shotgun (WGS) entry which is preliminary data.</text>
</comment>
<dbReference type="InterPro" id="IPR027417">
    <property type="entry name" value="P-loop_NTPase"/>
</dbReference>
<sequence length="228" mass="26076">MIVQTARMREEKWAIFSPETGFANQVADLCEIWAGNPFYDGPTIRMSAGDVEDAMLWLRERVFLLGTIEHTPSIDWLLERARAAVIRYGVRNVVFDPYNEIEASRPDKMTETEFVSQLISKCKRFGKLHDCTVWMVIHPTKLKATEDGKDPVPSLYDLAGSAHWRNKADAGIVVYRDYERGQTFVIAKKIRRQPICGMVGSVRFEFVGVDRRFVAIPDSYQPLGKEDI</sequence>
<dbReference type="EMBL" id="JACIEE010000005">
    <property type="protein sequence ID" value="MBB3977387.1"/>
    <property type="molecule type" value="Genomic_DNA"/>
</dbReference>
<dbReference type="GO" id="GO:0005524">
    <property type="term" value="F:ATP binding"/>
    <property type="evidence" value="ECO:0007669"/>
    <property type="project" value="InterPro"/>
</dbReference>
<protein>
    <recommendedName>
        <fullName evidence="1">SF4 helicase domain-containing protein</fullName>
    </recommendedName>
</protein>
<dbReference type="InterPro" id="IPR027032">
    <property type="entry name" value="Twinkle-like"/>
</dbReference>
<feature type="domain" description="SF4 helicase" evidence="1">
    <location>
        <begin position="1"/>
        <end position="220"/>
    </location>
</feature>
<dbReference type="PANTHER" id="PTHR12873">
    <property type="entry name" value="T7-LIKE MITOCHONDRIAL DNA HELICASE"/>
    <property type="match status" value="1"/>
</dbReference>
<dbReference type="RefSeq" id="WP_183804752.1">
    <property type="nucleotide sequence ID" value="NZ_JACIEE010000005.1"/>
</dbReference>
<dbReference type="GO" id="GO:0006260">
    <property type="term" value="P:DNA replication"/>
    <property type="evidence" value="ECO:0007669"/>
    <property type="project" value="InterPro"/>
</dbReference>
<dbReference type="PANTHER" id="PTHR12873:SF0">
    <property type="entry name" value="TWINKLE MTDNA HELICASE"/>
    <property type="match status" value="1"/>
</dbReference>
<proteinExistence type="predicted"/>
<evidence type="ECO:0000313" key="2">
    <source>
        <dbReference type="EMBL" id="MBB3977387.1"/>
    </source>
</evidence>
<reference evidence="2 3" key="1">
    <citation type="submission" date="2020-08" db="EMBL/GenBank/DDBJ databases">
        <title>Genomic Encyclopedia of Type Strains, Phase IV (KMG-IV): sequencing the most valuable type-strain genomes for metagenomic binning, comparative biology and taxonomic classification.</title>
        <authorList>
            <person name="Goeker M."/>
        </authorList>
    </citation>
    <scope>NUCLEOTIDE SEQUENCE [LARGE SCALE GENOMIC DNA]</scope>
    <source>
        <strain evidence="2 3">DSM 100211</strain>
    </source>
</reference>
<evidence type="ECO:0000313" key="3">
    <source>
        <dbReference type="Proteomes" id="UP000574761"/>
    </source>
</evidence>